<accession>A0A0M8M740</accession>
<keyword evidence="4" id="KW-1185">Reference proteome</keyword>
<keyword evidence="2" id="KW-0732">Signal</keyword>
<dbReference type="PATRIC" id="fig|1202724.3.peg.142"/>
<organism evidence="3 4">
    <name type="scientific">Flavobacterium akiainvivens</name>
    <dbReference type="NCBI Taxonomy" id="1202724"/>
    <lineage>
        <taxon>Bacteria</taxon>
        <taxon>Pseudomonadati</taxon>
        <taxon>Bacteroidota</taxon>
        <taxon>Flavobacteriia</taxon>
        <taxon>Flavobacteriales</taxon>
        <taxon>Flavobacteriaceae</taxon>
        <taxon>Flavobacterium</taxon>
    </lineage>
</organism>
<keyword evidence="1" id="KW-0802">TPR repeat</keyword>
<gene>
    <name evidence="3" type="ORF">AM493_00730</name>
</gene>
<sequence length="393" mass="44514">MKYLFTLLFLAASLSLSAQKEADVLKEANTLIASKQYESAFRKLEEFDKDNTRPAVVVLKANIMMDYFVTSMMHQMFALKDLAPGEDIMDYRGKEGHFSMFTFVPNEALEALIAKYPDNCALYNTLGHFYHEVYTKYGENWLKTPDELLNLMEANCAKAVVGKCAGFDAYETLGFVALNREKYSEAIPFYLEAIKLDKEYATSYYNVAYAYLYKDDRANAIKYGTEAYNRYTDAAYKADAARMVGMAYSELSDGVNATLWYEKSNVADPGNYYTLRPLLDAYVLNKDARAAATRNEFFNLAPGNPTIYADLEKIYHNDKDSLIAFYNSKFGSFTNDDKVTGSLHFYLGSLYIDNDNPTAHSHFLKAKAHLTKSVEAGNSVFDVLEEVLEYTKG</sequence>
<reference evidence="3 4" key="1">
    <citation type="submission" date="2015-08" db="EMBL/GenBank/DDBJ databases">
        <title>Whole genome sequence of Flavobacterium akiainvivens IK-1T, from decaying Wikstroemia oahuensis, an endemic Hawaiian shrub.</title>
        <authorList>
            <person name="Wan X."/>
            <person name="Hou S."/>
            <person name="Saito J."/>
            <person name="Donachie S."/>
        </authorList>
    </citation>
    <scope>NUCLEOTIDE SEQUENCE [LARGE SCALE GENOMIC DNA]</scope>
    <source>
        <strain evidence="3 4">IK-1</strain>
    </source>
</reference>
<evidence type="ECO:0000313" key="4">
    <source>
        <dbReference type="Proteomes" id="UP000037755"/>
    </source>
</evidence>
<dbReference type="InterPro" id="IPR011990">
    <property type="entry name" value="TPR-like_helical_dom_sf"/>
</dbReference>
<dbReference type="InterPro" id="IPR019734">
    <property type="entry name" value="TPR_rpt"/>
</dbReference>
<dbReference type="RefSeq" id="WP_054405765.1">
    <property type="nucleotide sequence ID" value="NZ_FOYA01000013.1"/>
</dbReference>
<dbReference type="Proteomes" id="UP000037755">
    <property type="component" value="Unassembled WGS sequence"/>
</dbReference>
<name>A0A0M8M740_9FLAO</name>
<dbReference type="AlphaFoldDB" id="A0A0M8M740"/>
<evidence type="ECO:0000256" key="2">
    <source>
        <dbReference type="SAM" id="SignalP"/>
    </source>
</evidence>
<evidence type="ECO:0000313" key="3">
    <source>
        <dbReference type="EMBL" id="KOS04733.1"/>
    </source>
</evidence>
<dbReference type="SUPFAM" id="SSF48452">
    <property type="entry name" value="TPR-like"/>
    <property type="match status" value="1"/>
</dbReference>
<evidence type="ECO:0000256" key="1">
    <source>
        <dbReference type="PROSITE-ProRule" id="PRU00339"/>
    </source>
</evidence>
<dbReference type="EMBL" id="LIYD01000005">
    <property type="protein sequence ID" value="KOS04733.1"/>
    <property type="molecule type" value="Genomic_DNA"/>
</dbReference>
<feature type="signal peptide" evidence="2">
    <location>
        <begin position="1"/>
        <end position="18"/>
    </location>
</feature>
<dbReference type="OrthoDB" id="9811837at2"/>
<dbReference type="SMART" id="SM00028">
    <property type="entry name" value="TPR"/>
    <property type="match status" value="2"/>
</dbReference>
<proteinExistence type="predicted"/>
<feature type="chain" id="PRO_5005818438" evidence="2">
    <location>
        <begin position="19"/>
        <end position="393"/>
    </location>
</feature>
<dbReference type="STRING" id="1202724.AM493_00730"/>
<dbReference type="Gene3D" id="1.25.40.10">
    <property type="entry name" value="Tetratricopeptide repeat domain"/>
    <property type="match status" value="1"/>
</dbReference>
<protein>
    <submittedName>
        <fullName evidence="3">Uncharacterized protein</fullName>
    </submittedName>
</protein>
<feature type="repeat" description="TPR" evidence="1">
    <location>
        <begin position="167"/>
        <end position="200"/>
    </location>
</feature>
<comment type="caution">
    <text evidence="3">The sequence shown here is derived from an EMBL/GenBank/DDBJ whole genome shotgun (WGS) entry which is preliminary data.</text>
</comment>
<dbReference type="PROSITE" id="PS50005">
    <property type="entry name" value="TPR"/>
    <property type="match status" value="1"/>
</dbReference>